<keyword evidence="2" id="KW-1185">Reference proteome</keyword>
<protein>
    <submittedName>
        <fullName evidence="1">Uncharacterized protein</fullName>
    </submittedName>
</protein>
<name>A0A8S1QLT2_9CILI</name>
<accession>A0A8S1QLT2</accession>
<dbReference type="AlphaFoldDB" id="A0A8S1QLT2"/>
<proteinExistence type="predicted"/>
<organism evidence="1 2">
    <name type="scientific">Paramecium sonneborni</name>
    <dbReference type="NCBI Taxonomy" id="65129"/>
    <lineage>
        <taxon>Eukaryota</taxon>
        <taxon>Sar</taxon>
        <taxon>Alveolata</taxon>
        <taxon>Ciliophora</taxon>
        <taxon>Intramacronucleata</taxon>
        <taxon>Oligohymenophorea</taxon>
        <taxon>Peniculida</taxon>
        <taxon>Parameciidae</taxon>
        <taxon>Paramecium</taxon>
    </lineage>
</organism>
<gene>
    <name evidence="1" type="ORF">PSON_ATCC_30995.1.T1100185</name>
</gene>
<evidence type="ECO:0000313" key="1">
    <source>
        <dbReference type="EMBL" id="CAD8116366.1"/>
    </source>
</evidence>
<reference evidence="1" key="1">
    <citation type="submission" date="2021-01" db="EMBL/GenBank/DDBJ databases">
        <authorList>
            <consortium name="Genoscope - CEA"/>
            <person name="William W."/>
        </authorList>
    </citation>
    <scope>NUCLEOTIDE SEQUENCE</scope>
</reference>
<dbReference type="EMBL" id="CAJJDN010000110">
    <property type="protein sequence ID" value="CAD8116366.1"/>
    <property type="molecule type" value="Genomic_DNA"/>
</dbReference>
<sequence>MIKLSAKGSNPEEDQMDKLEQILIQLKVPYKINNEIRTFALDDSHYKQSQDKIQELFFKPHKDGESLLQILLSED</sequence>
<dbReference type="Proteomes" id="UP000692954">
    <property type="component" value="Unassembled WGS sequence"/>
</dbReference>
<evidence type="ECO:0000313" key="2">
    <source>
        <dbReference type="Proteomes" id="UP000692954"/>
    </source>
</evidence>
<comment type="caution">
    <text evidence="1">The sequence shown here is derived from an EMBL/GenBank/DDBJ whole genome shotgun (WGS) entry which is preliminary data.</text>
</comment>